<dbReference type="AlphaFoldDB" id="A0A1H3P6Q9"/>
<dbReference type="PANTHER" id="PTHR30532">
    <property type="entry name" value="IRON III DICITRATE-BINDING PERIPLASMIC PROTEIN"/>
    <property type="match status" value="1"/>
</dbReference>
<dbReference type="PROSITE" id="PS50983">
    <property type="entry name" value="FE_B12_PBP"/>
    <property type="match status" value="1"/>
</dbReference>
<comment type="similarity">
    <text evidence="2">Belongs to the bacterial solute-binding protein 8 family.</text>
</comment>
<feature type="domain" description="Fe/B12 periplasmic-binding" evidence="6">
    <location>
        <begin position="58"/>
        <end position="330"/>
    </location>
</feature>
<keyword evidence="8" id="KW-1185">Reference proteome</keyword>
<dbReference type="PANTHER" id="PTHR30532:SF24">
    <property type="entry name" value="FERRIC ENTEROBACTIN-BINDING PERIPLASMIC PROTEIN FEPB"/>
    <property type="match status" value="1"/>
</dbReference>
<dbReference type="Gene3D" id="3.40.50.1980">
    <property type="entry name" value="Nitrogenase molybdenum iron protein domain"/>
    <property type="match status" value="2"/>
</dbReference>
<reference evidence="7 8" key="1">
    <citation type="submission" date="2016-10" db="EMBL/GenBank/DDBJ databases">
        <authorList>
            <person name="de Groot N.N."/>
        </authorList>
    </citation>
    <scope>NUCLEOTIDE SEQUENCE [LARGE SCALE GENOMIC DNA]</scope>
    <source>
        <strain evidence="7 8">CPCC 202699</strain>
    </source>
</reference>
<evidence type="ECO:0000256" key="4">
    <source>
        <dbReference type="ARBA" id="ARBA00022729"/>
    </source>
</evidence>
<protein>
    <submittedName>
        <fullName evidence="7">Iron complex transport system substrate-binding protein</fullName>
    </submittedName>
</protein>
<evidence type="ECO:0000259" key="6">
    <source>
        <dbReference type="PROSITE" id="PS50983"/>
    </source>
</evidence>
<dbReference type="InterPro" id="IPR051313">
    <property type="entry name" value="Bact_iron-sidero_bind"/>
</dbReference>
<evidence type="ECO:0000313" key="8">
    <source>
        <dbReference type="Proteomes" id="UP000199515"/>
    </source>
</evidence>
<name>A0A1H3P6Q9_9PSEU</name>
<accession>A0A1H3P6Q9</accession>
<comment type="subcellular location">
    <subcellularLocation>
        <location evidence="1">Cell envelope</location>
    </subcellularLocation>
</comment>
<dbReference type="Proteomes" id="UP000199515">
    <property type="component" value="Unassembled WGS sequence"/>
</dbReference>
<dbReference type="GO" id="GO:1901678">
    <property type="term" value="P:iron coordination entity transport"/>
    <property type="evidence" value="ECO:0007669"/>
    <property type="project" value="UniProtKB-ARBA"/>
</dbReference>
<dbReference type="RefSeq" id="WP_245757602.1">
    <property type="nucleotide sequence ID" value="NZ_FNON01000008.1"/>
</dbReference>
<dbReference type="STRING" id="589385.SAMN05421504_10848"/>
<gene>
    <name evidence="7" type="ORF">SAMN05421504_10848</name>
</gene>
<keyword evidence="3" id="KW-0813">Transport</keyword>
<dbReference type="EMBL" id="FNON01000008">
    <property type="protein sequence ID" value="SDY96796.1"/>
    <property type="molecule type" value="Genomic_DNA"/>
</dbReference>
<dbReference type="GO" id="GO:0030288">
    <property type="term" value="C:outer membrane-bounded periplasmic space"/>
    <property type="evidence" value="ECO:0007669"/>
    <property type="project" value="TreeGrafter"/>
</dbReference>
<evidence type="ECO:0000256" key="1">
    <source>
        <dbReference type="ARBA" id="ARBA00004196"/>
    </source>
</evidence>
<feature type="chain" id="PRO_5039295509" evidence="5">
    <location>
        <begin position="23"/>
        <end position="341"/>
    </location>
</feature>
<feature type="signal peptide" evidence="5">
    <location>
        <begin position="1"/>
        <end position="22"/>
    </location>
</feature>
<evidence type="ECO:0000256" key="2">
    <source>
        <dbReference type="ARBA" id="ARBA00008814"/>
    </source>
</evidence>
<dbReference type="PROSITE" id="PS51257">
    <property type="entry name" value="PROKAR_LIPOPROTEIN"/>
    <property type="match status" value="1"/>
</dbReference>
<proteinExistence type="inferred from homology"/>
<evidence type="ECO:0000256" key="3">
    <source>
        <dbReference type="ARBA" id="ARBA00022448"/>
    </source>
</evidence>
<dbReference type="Pfam" id="PF01497">
    <property type="entry name" value="Peripla_BP_2"/>
    <property type="match status" value="1"/>
</dbReference>
<dbReference type="CDD" id="cd01146">
    <property type="entry name" value="FhuD"/>
    <property type="match status" value="1"/>
</dbReference>
<keyword evidence="4 5" id="KW-0732">Signal</keyword>
<evidence type="ECO:0000313" key="7">
    <source>
        <dbReference type="EMBL" id="SDY96796.1"/>
    </source>
</evidence>
<sequence length="341" mass="35778">MARKTALALCALLLTAACGTPANQTTAAPGASAAEAGAFPATVEHKYGSTTVKAEPRRVLTVGLTEQDALLALGVVPIATTEWFGGYPGAIGPWAKDKLGSAPLPQVLPGGEVPAYEKIAALHPDLIIAQYSGLTQEQYDKLSKMAPVIAQPKAYPDYGVGWQEATKNVGVAVGKPAQARKLVDDLEAKFAGIRAQHPEFAGATGLMATMWEGYFVYGSQDPRSRVLASLGFKPPAGLDDVMGGKFGATLSAERTDLLNADALVWIVEGLEPGRAQLTKDPLYGGLRVAKEKRDVLVDSPTDYGRALSFVSVLSLPFVLDRLVPQLSAAVDGNPATEVKPA</sequence>
<dbReference type="InterPro" id="IPR002491">
    <property type="entry name" value="ABC_transptr_periplasmic_BD"/>
</dbReference>
<evidence type="ECO:0000256" key="5">
    <source>
        <dbReference type="SAM" id="SignalP"/>
    </source>
</evidence>
<organism evidence="7 8">
    <name type="scientific">Amycolatopsis xylanica</name>
    <dbReference type="NCBI Taxonomy" id="589385"/>
    <lineage>
        <taxon>Bacteria</taxon>
        <taxon>Bacillati</taxon>
        <taxon>Actinomycetota</taxon>
        <taxon>Actinomycetes</taxon>
        <taxon>Pseudonocardiales</taxon>
        <taxon>Pseudonocardiaceae</taxon>
        <taxon>Amycolatopsis</taxon>
    </lineage>
</organism>
<dbReference type="SUPFAM" id="SSF53807">
    <property type="entry name" value="Helical backbone' metal receptor"/>
    <property type="match status" value="1"/>
</dbReference>